<dbReference type="InterPro" id="IPR000719">
    <property type="entry name" value="Prot_kinase_dom"/>
</dbReference>
<evidence type="ECO:0000256" key="2">
    <source>
        <dbReference type="ARBA" id="ARBA00022840"/>
    </source>
</evidence>
<dbReference type="GO" id="GO:0005886">
    <property type="term" value="C:plasma membrane"/>
    <property type="evidence" value="ECO:0007669"/>
    <property type="project" value="TreeGrafter"/>
</dbReference>
<dbReference type="PROSITE" id="PS50011">
    <property type="entry name" value="PROTEIN_KINASE_DOM"/>
    <property type="match status" value="1"/>
</dbReference>
<proteinExistence type="predicted"/>
<evidence type="ECO:0000259" key="3">
    <source>
        <dbReference type="PROSITE" id="PS50011"/>
    </source>
</evidence>
<evidence type="ECO:0000313" key="4">
    <source>
        <dbReference type="EMBL" id="KAI5074496.1"/>
    </source>
</evidence>
<dbReference type="Pfam" id="PF00069">
    <property type="entry name" value="Pkinase"/>
    <property type="match status" value="2"/>
</dbReference>
<protein>
    <recommendedName>
        <fullName evidence="3">Protein kinase domain-containing protein</fullName>
    </recommendedName>
</protein>
<keyword evidence="5" id="KW-1185">Reference proteome</keyword>
<evidence type="ECO:0000313" key="5">
    <source>
        <dbReference type="Proteomes" id="UP000886520"/>
    </source>
</evidence>
<name>A0A9D4UV16_ADICA</name>
<dbReference type="PANTHER" id="PTHR27001:SF931">
    <property type="entry name" value="OS11G0664100 PROTEIN"/>
    <property type="match status" value="1"/>
</dbReference>
<dbReference type="SMART" id="SM00220">
    <property type="entry name" value="S_TKc"/>
    <property type="match status" value="1"/>
</dbReference>
<comment type="caution">
    <text evidence="4">The sequence shown here is derived from an EMBL/GenBank/DDBJ whole genome shotgun (WGS) entry which is preliminary data.</text>
</comment>
<accession>A0A9D4UV16</accession>
<evidence type="ECO:0000256" key="1">
    <source>
        <dbReference type="ARBA" id="ARBA00022741"/>
    </source>
</evidence>
<dbReference type="InterPro" id="IPR011009">
    <property type="entry name" value="Kinase-like_dom_sf"/>
</dbReference>
<dbReference type="PANTHER" id="PTHR27001">
    <property type="entry name" value="OS01G0253100 PROTEIN"/>
    <property type="match status" value="1"/>
</dbReference>
<organism evidence="4 5">
    <name type="scientific">Adiantum capillus-veneris</name>
    <name type="common">Maidenhair fern</name>
    <dbReference type="NCBI Taxonomy" id="13818"/>
    <lineage>
        <taxon>Eukaryota</taxon>
        <taxon>Viridiplantae</taxon>
        <taxon>Streptophyta</taxon>
        <taxon>Embryophyta</taxon>
        <taxon>Tracheophyta</taxon>
        <taxon>Polypodiopsida</taxon>
        <taxon>Polypodiidae</taxon>
        <taxon>Polypodiales</taxon>
        <taxon>Pteridineae</taxon>
        <taxon>Pteridaceae</taxon>
        <taxon>Vittarioideae</taxon>
        <taxon>Adiantum</taxon>
    </lineage>
</organism>
<dbReference type="GO" id="GO:0005524">
    <property type="term" value="F:ATP binding"/>
    <property type="evidence" value="ECO:0007669"/>
    <property type="project" value="UniProtKB-KW"/>
</dbReference>
<gene>
    <name evidence="4" type="ORF">GOP47_0010457</name>
</gene>
<dbReference type="Proteomes" id="UP000886520">
    <property type="component" value="Chromosome 10"/>
</dbReference>
<dbReference type="Gene3D" id="3.30.200.20">
    <property type="entry name" value="Phosphorylase Kinase, domain 1"/>
    <property type="match status" value="2"/>
</dbReference>
<dbReference type="Gene3D" id="1.10.510.10">
    <property type="entry name" value="Transferase(Phosphotransferase) domain 1"/>
    <property type="match status" value="2"/>
</dbReference>
<dbReference type="GO" id="GO:0004672">
    <property type="term" value="F:protein kinase activity"/>
    <property type="evidence" value="ECO:0007669"/>
    <property type="project" value="InterPro"/>
</dbReference>
<dbReference type="InterPro" id="IPR008271">
    <property type="entry name" value="Ser/Thr_kinase_AS"/>
</dbReference>
<reference evidence="4" key="1">
    <citation type="submission" date="2021-01" db="EMBL/GenBank/DDBJ databases">
        <title>Adiantum capillus-veneris genome.</title>
        <authorList>
            <person name="Fang Y."/>
            <person name="Liao Q."/>
        </authorList>
    </citation>
    <scope>NUCLEOTIDE SEQUENCE</scope>
    <source>
        <strain evidence="4">H3</strain>
        <tissue evidence="4">Leaf</tissue>
    </source>
</reference>
<dbReference type="OrthoDB" id="4062651at2759"/>
<sequence length="703" mass="80077">MVTNLNKVDDVQEDLVEPYGSTFLGGPEEEVLEAATCMEEKMKLMQVEKPLIEEQVLPIVPSEEAQAMAMENLIKEVKSSWIATVALMEHDPRVSLQELSSSIQDVASSPSNFVLHRTQCCCLARSYALTIDHVTQQLHWNRSVVLDLQPCLSELHHAMLQGRKFLQDCSFQDGWVRKALILAFTSEAQDVFPHDLEEDCLQLINALKHDIADWEHQLSQKDLPTNLQEEVMAQCCLARYLLQKLENESIVGESNDSLLECLWVDPLQFTIKQSIGHGAFATVHEVEWFGQRFAQKEFFDVDESFFGKEAAIQGRLRHPNVLQLICCTSNRSVKKCSLVTELMDMDLKCAIDKRCTVDCRPFPPLIAVDLMLQIAKGMEYLHGLHVMHRDLKSKNLLVCDQVGAVKRCWFPLRKFPYKELHQATDGFDINNRIKTNISLQIDVFKGRLVDGQMVAVKLFREYYFAWNGFMTELGVSSRVRHRNLVPLLGFCLKEGSFVLVYKLMPGGSLLNYLRPDGVTQLTWAQKYKIVCGVASALSYLQYDWSPPVLHRDVKPSNILLDDNQEACLTDFGDAIPLSDGEIDIVGTPVYIAPEYVQSGKLGLEADVYSFGVVVLELLCGRRALDVVEYAWRLHAQERLLDATRENIGREGHHCNEEELRRLLHLGLTCTSDATQKIVLPCSELFRSCQRKRRHQFHCIYLIM</sequence>
<keyword evidence="1" id="KW-0547">Nucleotide-binding</keyword>
<dbReference type="SUPFAM" id="SSF56112">
    <property type="entry name" value="Protein kinase-like (PK-like)"/>
    <property type="match status" value="2"/>
</dbReference>
<feature type="domain" description="Protein kinase" evidence="3">
    <location>
        <begin position="269"/>
        <end position="703"/>
    </location>
</feature>
<dbReference type="AlphaFoldDB" id="A0A9D4UV16"/>
<dbReference type="PROSITE" id="PS00108">
    <property type="entry name" value="PROTEIN_KINASE_ST"/>
    <property type="match status" value="2"/>
</dbReference>
<dbReference type="EMBL" id="JABFUD020000010">
    <property type="protein sequence ID" value="KAI5074496.1"/>
    <property type="molecule type" value="Genomic_DNA"/>
</dbReference>
<keyword evidence="2" id="KW-0067">ATP-binding</keyword>